<dbReference type="EMBL" id="ML145090">
    <property type="protein sequence ID" value="TBU63147.1"/>
    <property type="molecule type" value="Genomic_DNA"/>
</dbReference>
<keyword evidence="4" id="KW-1185">Reference proteome</keyword>
<proteinExistence type="predicted"/>
<evidence type="ECO:0000259" key="1">
    <source>
        <dbReference type="PROSITE" id="PS00028"/>
    </source>
</evidence>
<dbReference type="EMBL" id="ML143392">
    <property type="protein sequence ID" value="TBU33120.1"/>
    <property type="molecule type" value="Genomic_DNA"/>
</dbReference>
<dbReference type="AlphaFoldDB" id="A0A4Q9Q6N2"/>
<organism evidence="3 4">
    <name type="scientific">Dichomitus squalens</name>
    <dbReference type="NCBI Taxonomy" id="114155"/>
    <lineage>
        <taxon>Eukaryota</taxon>
        <taxon>Fungi</taxon>
        <taxon>Dikarya</taxon>
        <taxon>Basidiomycota</taxon>
        <taxon>Agaricomycotina</taxon>
        <taxon>Agaricomycetes</taxon>
        <taxon>Polyporales</taxon>
        <taxon>Polyporaceae</taxon>
        <taxon>Dichomitus</taxon>
    </lineage>
</organism>
<dbReference type="Proteomes" id="UP000292957">
    <property type="component" value="Unassembled WGS sequence"/>
</dbReference>
<dbReference type="InterPro" id="IPR013087">
    <property type="entry name" value="Znf_C2H2_type"/>
</dbReference>
<evidence type="ECO:0000313" key="4">
    <source>
        <dbReference type="Proteomes" id="UP000292082"/>
    </source>
</evidence>
<protein>
    <recommendedName>
        <fullName evidence="1">C2H2-type domain-containing protein</fullName>
    </recommendedName>
</protein>
<evidence type="ECO:0000313" key="2">
    <source>
        <dbReference type="EMBL" id="TBU33120.1"/>
    </source>
</evidence>
<sequence>MRTCAQRPPRDLVLRATTDAPPYPQLNVTPPCRVRLSPSPISQSPTLADQLGGSVSNVASCWRLSGVRMSGCPGCCQRICDRTHTRSHRLVHRGAVPHSPALP</sequence>
<reference evidence="3 4" key="1">
    <citation type="submission" date="2019-01" db="EMBL/GenBank/DDBJ databases">
        <title>Draft genome sequences of three monokaryotic isolates of the white-rot basidiomycete fungus Dichomitus squalens.</title>
        <authorList>
            <consortium name="DOE Joint Genome Institute"/>
            <person name="Lopez S.C."/>
            <person name="Andreopoulos B."/>
            <person name="Pangilinan J."/>
            <person name="Lipzen A."/>
            <person name="Riley R."/>
            <person name="Ahrendt S."/>
            <person name="Ng V."/>
            <person name="Barry K."/>
            <person name="Daum C."/>
            <person name="Grigoriev I.V."/>
            <person name="Hilden K.S."/>
            <person name="Makela M.R."/>
            <person name="de Vries R.P."/>
        </authorList>
    </citation>
    <scope>NUCLEOTIDE SEQUENCE [LARGE SCALE GENOMIC DNA]</scope>
    <source>
        <strain evidence="3 4">CBS 464.89</strain>
        <strain evidence="2">OM18370.1</strain>
    </source>
</reference>
<gene>
    <name evidence="3" type="ORF">BD310DRAFT_619162</name>
    <name evidence="2" type="ORF">BD311DRAFT_477329</name>
</gene>
<dbReference type="Proteomes" id="UP000292082">
    <property type="component" value="Unassembled WGS sequence"/>
</dbReference>
<name>A0A4Q9Q6N2_9APHY</name>
<accession>A0A4Q9Q6N2</accession>
<feature type="domain" description="C2H2-type" evidence="1">
    <location>
        <begin position="72"/>
        <end position="92"/>
    </location>
</feature>
<dbReference type="PROSITE" id="PS00028">
    <property type="entry name" value="ZINC_FINGER_C2H2_1"/>
    <property type="match status" value="1"/>
</dbReference>
<evidence type="ECO:0000313" key="3">
    <source>
        <dbReference type="EMBL" id="TBU63147.1"/>
    </source>
</evidence>